<keyword evidence="14" id="KW-1185">Reference proteome</keyword>
<feature type="chain" id="PRO_5031595714" description="Pentraxin family member" evidence="11">
    <location>
        <begin position="23"/>
        <end position="226"/>
    </location>
</feature>
<evidence type="ECO:0000256" key="10">
    <source>
        <dbReference type="PROSITE-ProRule" id="PRU01172"/>
    </source>
</evidence>
<keyword evidence="2" id="KW-0011">Acute phase</keyword>
<reference evidence="13" key="2">
    <citation type="submission" date="2025-08" db="UniProtKB">
        <authorList>
            <consortium name="Ensembl"/>
        </authorList>
    </citation>
    <scope>IDENTIFICATION</scope>
</reference>
<reference evidence="13 14" key="1">
    <citation type="journal article" date="2010" name="Nature">
        <title>The sequence and de novo assembly of the giant panda genome.</title>
        <authorList>
            <person name="Li R."/>
            <person name="Fan W."/>
            <person name="Tian G."/>
            <person name="Zhu H."/>
            <person name="He L."/>
            <person name="Cai J."/>
            <person name="Huang Q."/>
            <person name="Cai Q."/>
            <person name="Li B."/>
            <person name="Bai Y."/>
            <person name="Zhang Z."/>
            <person name="Zhang Y."/>
            <person name="Wang W."/>
            <person name="Li J."/>
            <person name="Wei F."/>
            <person name="Li H."/>
            <person name="Jian M."/>
            <person name="Li J."/>
            <person name="Zhang Z."/>
            <person name="Nielsen R."/>
            <person name="Li D."/>
            <person name="Gu W."/>
            <person name="Yang Z."/>
            <person name="Xuan Z."/>
            <person name="Ryder O.A."/>
            <person name="Leung F.C."/>
            <person name="Zhou Y."/>
            <person name="Cao J."/>
            <person name="Sun X."/>
            <person name="Fu Y."/>
            <person name="Fang X."/>
            <person name="Guo X."/>
            <person name="Wang B."/>
            <person name="Hou R."/>
            <person name="Shen F."/>
            <person name="Mu B."/>
            <person name="Ni P."/>
            <person name="Lin R."/>
            <person name="Qian W."/>
            <person name="Wang G."/>
            <person name="Yu C."/>
            <person name="Nie W."/>
            <person name="Wang J."/>
            <person name="Wu Z."/>
            <person name="Liang H."/>
            <person name="Min J."/>
            <person name="Wu Q."/>
            <person name="Cheng S."/>
            <person name="Ruan J."/>
            <person name="Wang M."/>
            <person name="Shi Z."/>
            <person name="Wen M."/>
            <person name="Liu B."/>
            <person name="Ren X."/>
            <person name="Zheng H."/>
            <person name="Dong D."/>
            <person name="Cook K."/>
            <person name="Shan G."/>
            <person name="Zhang H."/>
            <person name="Kosiol C."/>
            <person name="Xie X."/>
            <person name="Lu Z."/>
            <person name="Zheng H."/>
            <person name="Li Y."/>
            <person name="Steiner C.C."/>
            <person name="Lam T.T."/>
            <person name="Lin S."/>
            <person name="Zhang Q."/>
            <person name="Li G."/>
            <person name="Tian J."/>
            <person name="Gong T."/>
            <person name="Liu H."/>
            <person name="Zhang D."/>
            <person name="Fang L."/>
            <person name="Ye C."/>
            <person name="Zhang J."/>
            <person name="Hu W."/>
            <person name="Xu A."/>
            <person name="Ren Y."/>
            <person name="Zhang G."/>
            <person name="Bruford M.W."/>
            <person name="Li Q."/>
            <person name="Ma L."/>
            <person name="Guo Y."/>
            <person name="An N."/>
            <person name="Hu Y."/>
            <person name="Zheng Y."/>
            <person name="Shi Y."/>
            <person name="Li Z."/>
            <person name="Liu Q."/>
            <person name="Chen Y."/>
            <person name="Zhao J."/>
            <person name="Qu N."/>
            <person name="Zhao S."/>
            <person name="Tian F."/>
            <person name="Wang X."/>
            <person name="Wang H."/>
            <person name="Xu L."/>
            <person name="Liu X."/>
            <person name="Vinar T."/>
            <person name="Wang Y."/>
            <person name="Lam T.W."/>
            <person name="Yiu S.M."/>
            <person name="Liu S."/>
            <person name="Zhang H."/>
            <person name="Li D."/>
            <person name="Huang Y."/>
            <person name="Wang X."/>
            <person name="Yang G."/>
            <person name="Jiang Z."/>
            <person name="Wang J."/>
            <person name="Qin N."/>
            <person name="Li L."/>
            <person name="Li J."/>
            <person name="Bolund L."/>
            <person name="Kristiansen K."/>
            <person name="Wong G.K."/>
            <person name="Olson M."/>
            <person name="Zhang X."/>
            <person name="Li S."/>
            <person name="Yang H."/>
            <person name="Wang J."/>
            <person name="Wang J."/>
        </authorList>
    </citation>
    <scope>NUCLEOTIDE SEQUENCE [LARGE SCALE GENOMIC DNA]</scope>
</reference>
<dbReference type="PANTHER" id="PTHR45869:SF7">
    <property type="entry name" value="C-REACTIVE PROTEIN"/>
    <property type="match status" value="1"/>
</dbReference>
<name>A0A7N5JYF5_AILME</name>
<dbReference type="SMART" id="SM00159">
    <property type="entry name" value="PTX"/>
    <property type="match status" value="1"/>
</dbReference>
<comment type="cofactor">
    <cofactor evidence="11">
        <name>Ca(2+)</name>
        <dbReference type="ChEBI" id="CHEBI:29108"/>
    </cofactor>
    <text evidence="11">Binds 2 calcium ions per subunit.</text>
</comment>
<evidence type="ECO:0000256" key="11">
    <source>
        <dbReference type="RuleBase" id="RU362112"/>
    </source>
</evidence>
<dbReference type="FunFam" id="2.60.120.200:FF:000070">
    <property type="entry name" value="Serum amyloid P-component"/>
    <property type="match status" value="1"/>
</dbReference>
<evidence type="ECO:0000256" key="9">
    <source>
        <dbReference type="ARBA" id="ARBA00038102"/>
    </source>
</evidence>
<dbReference type="GeneTree" id="ENSGT01100000263515"/>
<dbReference type="CDD" id="cd00152">
    <property type="entry name" value="PTX"/>
    <property type="match status" value="1"/>
</dbReference>
<dbReference type="PROSITE" id="PS00289">
    <property type="entry name" value="PTX_1"/>
    <property type="match status" value="1"/>
</dbReference>
<keyword evidence="5 11" id="KW-0732">Signal</keyword>
<dbReference type="Proteomes" id="UP000008912">
    <property type="component" value="Unassembled WGS sequence"/>
</dbReference>
<dbReference type="AlphaFoldDB" id="A0A7N5JYF5"/>
<dbReference type="InterPro" id="IPR013320">
    <property type="entry name" value="ConA-like_dom_sf"/>
</dbReference>
<sequence>MGLLRSSFFLFLFLTCLSASRGNEDLQKKVFVFPAPSNSAVVVLNAPFQQPLTKFTACLRHFSLLPRAYALFSYATRHTDNELLIFKPRPNQYSLYVGGPFVTFTVPEKQKAAWEHICMSWDSTNGLVEFWLDGQPLPRMGLKKGYAINKEGSLVLGQEQDSVGGGFDVNQSFVGEISDVYLWDRVLTADEIGLVWSDGVLSDHLLNWKSLGYTMKGYVVLEKALL</sequence>
<dbReference type="PROSITE" id="PS51828">
    <property type="entry name" value="PTX_2"/>
    <property type="match status" value="1"/>
</dbReference>
<evidence type="ECO:0000256" key="1">
    <source>
        <dbReference type="ARBA" id="ARBA00004613"/>
    </source>
</evidence>
<evidence type="ECO:0000256" key="6">
    <source>
        <dbReference type="ARBA" id="ARBA00022837"/>
    </source>
</evidence>
<evidence type="ECO:0000313" key="14">
    <source>
        <dbReference type="Proteomes" id="UP000008912"/>
    </source>
</evidence>
<evidence type="ECO:0000256" key="8">
    <source>
        <dbReference type="ARBA" id="ARBA00037561"/>
    </source>
</evidence>
<evidence type="ECO:0000256" key="2">
    <source>
        <dbReference type="ARBA" id="ARBA00022486"/>
    </source>
</evidence>
<comment type="caution">
    <text evidence="10">Lacks conserved residue(s) required for the propagation of feature annotation.</text>
</comment>
<evidence type="ECO:0000259" key="12">
    <source>
        <dbReference type="PROSITE" id="PS51828"/>
    </source>
</evidence>
<feature type="signal peptide" evidence="11">
    <location>
        <begin position="1"/>
        <end position="22"/>
    </location>
</feature>
<dbReference type="GO" id="GO:0005615">
    <property type="term" value="C:extracellular space"/>
    <property type="evidence" value="ECO:0007669"/>
    <property type="project" value="TreeGrafter"/>
</dbReference>
<protein>
    <recommendedName>
        <fullName evidence="11">Pentraxin family member</fullName>
    </recommendedName>
</protein>
<dbReference type="GO" id="GO:0045087">
    <property type="term" value="P:innate immune response"/>
    <property type="evidence" value="ECO:0007669"/>
    <property type="project" value="TreeGrafter"/>
</dbReference>
<comment type="function">
    <text evidence="8">Displays several functions associated with host defense: it promotes agglutination, bacterial capsular swelling, phagocytosis and complement fixation through its calcium-dependent binding to phosphorylcholine. Can interact with DNA and histones and may scavenge nuclear material released from damaged circulating cells.</text>
</comment>
<dbReference type="Ensembl" id="ENSAMET00000045384.1">
    <property type="protein sequence ID" value="ENSAMEP00000032234.1"/>
    <property type="gene ID" value="ENSAMEG00000027515.1"/>
</dbReference>
<keyword evidence="7" id="KW-1015">Disulfide bond</keyword>
<comment type="subcellular location">
    <subcellularLocation>
        <location evidence="1 11">Secreted</location>
    </subcellularLocation>
</comment>
<dbReference type="InterPro" id="IPR030476">
    <property type="entry name" value="Pentaxin_CS"/>
</dbReference>
<dbReference type="PRINTS" id="PR00895">
    <property type="entry name" value="PENTAXIN"/>
</dbReference>
<keyword evidence="4 11" id="KW-0479">Metal-binding</keyword>
<accession>A0A7N5JYF5</accession>
<evidence type="ECO:0000313" key="13">
    <source>
        <dbReference type="Ensembl" id="ENSAMEP00000032234.1"/>
    </source>
</evidence>
<dbReference type="SUPFAM" id="SSF49899">
    <property type="entry name" value="Concanavalin A-like lectins/glucanases"/>
    <property type="match status" value="1"/>
</dbReference>
<keyword evidence="6 11" id="KW-0106">Calcium</keyword>
<dbReference type="Pfam" id="PF00354">
    <property type="entry name" value="Pentaxin"/>
    <property type="match status" value="1"/>
</dbReference>
<dbReference type="GO" id="GO:0046872">
    <property type="term" value="F:metal ion binding"/>
    <property type="evidence" value="ECO:0007669"/>
    <property type="project" value="UniProtKB-KW"/>
</dbReference>
<dbReference type="InterPro" id="IPR051005">
    <property type="entry name" value="Pentraxin_domain"/>
</dbReference>
<evidence type="ECO:0000256" key="7">
    <source>
        <dbReference type="ARBA" id="ARBA00023157"/>
    </source>
</evidence>
<dbReference type="PANTHER" id="PTHR45869">
    <property type="entry name" value="C-REACTIVE PROTEIN-RELATED"/>
    <property type="match status" value="1"/>
</dbReference>
<proteinExistence type="inferred from homology"/>
<comment type="subunit">
    <text evidence="11">Homopentamer. Pentaxin (or pentraxin) have a discoid arrangement of 5 non-covalently bound subunits.</text>
</comment>
<dbReference type="InterPro" id="IPR001759">
    <property type="entry name" value="PTX_dom"/>
</dbReference>
<dbReference type="GO" id="GO:0006953">
    <property type="term" value="P:acute-phase response"/>
    <property type="evidence" value="ECO:0007669"/>
    <property type="project" value="UniProtKB-KW"/>
</dbReference>
<evidence type="ECO:0000256" key="4">
    <source>
        <dbReference type="ARBA" id="ARBA00022723"/>
    </source>
</evidence>
<keyword evidence="3" id="KW-0964">Secreted</keyword>
<dbReference type="Gene3D" id="2.60.120.200">
    <property type="match status" value="1"/>
</dbReference>
<dbReference type="InParanoid" id="A0A7N5JYF5"/>
<organism evidence="13 14">
    <name type="scientific">Ailuropoda melanoleuca</name>
    <name type="common">Giant panda</name>
    <dbReference type="NCBI Taxonomy" id="9646"/>
    <lineage>
        <taxon>Eukaryota</taxon>
        <taxon>Metazoa</taxon>
        <taxon>Chordata</taxon>
        <taxon>Craniata</taxon>
        <taxon>Vertebrata</taxon>
        <taxon>Euteleostomi</taxon>
        <taxon>Mammalia</taxon>
        <taxon>Eutheria</taxon>
        <taxon>Laurasiatheria</taxon>
        <taxon>Carnivora</taxon>
        <taxon>Caniformia</taxon>
        <taxon>Ursidae</taxon>
        <taxon>Ailuropoda</taxon>
    </lineage>
</organism>
<evidence type="ECO:0000256" key="3">
    <source>
        <dbReference type="ARBA" id="ARBA00022525"/>
    </source>
</evidence>
<feature type="domain" description="Pentraxin (PTX)" evidence="12">
    <location>
        <begin position="27"/>
        <end position="226"/>
    </location>
</feature>
<reference evidence="13" key="3">
    <citation type="submission" date="2025-09" db="UniProtKB">
        <authorList>
            <consortium name="Ensembl"/>
        </authorList>
    </citation>
    <scope>IDENTIFICATION</scope>
</reference>
<comment type="similarity">
    <text evidence="9 11">Belongs to the pentraxin family.</text>
</comment>
<evidence type="ECO:0000256" key="5">
    <source>
        <dbReference type="ARBA" id="ARBA00022729"/>
    </source>
</evidence>
<dbReference type="GO" id="GO:0001849">
    <property type="term" value="F:complement component C1q complex binding"/>
    <property type="evidence" value="ECO:0007669"/>
    <property type="project" value="TreeGrafter"/>
</dbReference>